<organism evidence="8 9">
    <name type="scientific">Ricinus communis</name>
    <name type="common">Castor bean</name>
    <dbReference type="NCBI Taxonomy" id="3988"/>
    <lineage>
        <taxon>Eukaryota</taxon>
        <taxon>Viridiplantae</taxon>
        <taxon>Streptophyta</taxon>
        <taxon>Embryophyta</taxon>
        <taxon>Tracheophyta</taxon>
        <taxon>Spermatophyta</taxon>
        <taxon>Magnoliopsida</taxon>
        <taxon>eudicotyledons</taxon>
        <taxon>Gunneridae</taxon>
        <taxon>Pentapetalae</taxon>
        <taxon>rosids</taxon>
        <taxon>fabids</taxon>
        <taxon>Malpighiales</taxon>
        <taxon>Euphorbiaceae</taxon>
        <taxon>Acalyphoideae</taxon>
        <taxon>Acalypheae</taxon>
        <taxon>Ricinus</taxon>
    </lineage>
</organism>
<sequence length="376" mass="41810">MQQLKDQIPVGYRFNPTDCELVGYYLFNKLNGCLLPIDNMLVADTNLYGKDEPLQLWEKFGGNCSFYSDGEIYLFTKLKKKGSRILRSVGAGGTWHGVDAGKPVRIKTNRGQLIEGTKKCFSYRNPNSIHDGCWIMHEFSLFDISYDWVLCRLKKNFSTDETGVSDNVPGIKKRVSSKKRKIVHFAGDFNNSEFLTSDERFKVTDVVLAEQALSGFSSNGASIAVTEQGNEIVVAEFNSEGVISNKSLKADVIVEEQSNGASTAVTEQSNQLLGSDDLIERLINTDLANFTVELKPNLKLWRNLSVPLSRESNSIERIPVRPKRSIIDFGASSTLLSDLRTLSPVPGMLDIKGDIPQTGTNSEESPYFSYQDSSSL</sequence>
<keyword evidence="2" id="KW-0805">Transcription regulation</keyword>
<dbReference type="InParanoid" id="B9T476"/>
<feature type="region of interest" description="Disordered" evidence="6">
    <location>
        <begin position="353"/>
        <end position="376"/>
    </location>
</feature>
<dbReference type="AlphaFoldDB" id="B9T476"/>
<evidence type="ECO:0000256" key="1">
    <source>
        <dbReference type="ARBA" id="ARBA00004123"/>
    </source>
</evidence>
<comment type="subcellular location">
    <subcellularLocation>
        <location evidence="1">Nucleus</location>
    </subcellularLocation>
</comment>
<dbReference type="GO" id="GO:0006355">
    <property type="term" value="P:regulation of DNA-templated transcription"/>
    <property type="evidence" value="ECO:0007669"/>
    <property type="project" value="InterPro"/>
</dbReference>
<keyword evidence="3" id="KW-0238">DNA-binding</keyword>
<dbReference type="EMBL" id="EQ974457">
    <property type="protein sequence ID" value="EEF29335.1"/>
    <property type="molecule type" value="Genomic_DNA"/>
</dbReference>
<dbReference type="Pfam" id="PF02365">
    <property type="entry name" value="NAM"/>
    <property type="match status" value="1"/>
</dbReference>
<dbReference type="PROSITE" id="PS51005">
    <property type="entry name" value="NAC"/>
    <property type="match status" value="1"/>
</dbReference>
<evidence type="ECO:0000256" key="4">
    <source>
        <dbReference type="ARBA" id="ARBA00023163"/>
    </source>
</evidence>
<evidence type="ECO:0000256" key="3">
    <source>
        <dbReference type="ARBA" id="ARBA00023125"/>
    </source>
</evidence>
<keyword evidence="5" id="KW-0539">Nucleus</keyword>
<gene>
    <name evidence="8" type="ORF">RCOM_0068650</name>
</gene>
<dbReference type="InterPro" id="IPR036093">
    <property type="entry name" value="NAC_dom_sf"/>
</dbReference>
<evidence type="ECO:0000259" key="7">
    <source>
        <dbReference type="PROSITE" id="PS51005"/>
    </source>
</evidence>
<proteinExistence type="predicted"/>
<protein>
    <submittedName>
        <fullName evidence="8">NAC domain-containing protein, putative</fullName>
    </submittedName>
</protein>
<dbReference type="SUPFAM" id="SSF101941">
    <property type="entry name" value="NAC domain"/>
    <property type="match status" value="1"/>
</dbReference>
<feature type="compositionally biased region" description="Polar residues" evidence="6">
    <location>
        <begin position="357"/>
        <end position="376"/>
    </location>
</feature>
<reference evidence="9" key="1">
    <citation type="journal article" date="2010" name="Nat. Biotechnol.">
        <title>Draft genome sequence of the oilseed species Ricinus communis.</title>
        <authorList>
            <person name="Chan A.P."/>
            <person name="Crabtree J."/>
            <person name="Zhao Q."/>
            <person name="Lorenzi H."/>
            <person name="Orvis J."/>
            <person name="Puiu D."/>
            <person name="Melake-Berhan A."/>
            <person name="Jones K.M."/>
            <person name="Redman J."/>
            <person name="Chen G."/>
            <person name="Cahoon E.B."/>
            <person name="Gedil M."/>
            <person name="Stanke M."/>
            <person name="Haas B.J."/>
            <person name="Wortman J.R."/>
            <person name="Fraser-Liggett C.M."/>
            <person name="Ravel J."/>
            <person name="Rabinowicz P.D."/>
        </authorList>
    </citation>
    <scope>NUCLEOTIDE SEQUENCE [LARGE SCALE GENOMIC DNA]</scope>
    <source>
        <strain evidence="9">cv. Hale</strain>
    </source>
</reference>
<dbReference type="eggNOG" id="ENOG502S3PH">
    <property type="taxonomic scope" value="Eukaryota"/>
</dbReference>
<dbReference type="Proteomes" id="UP000008311">
    <property type="component" value="Unassembled WGS sequence"/>
</dbReference>
<feature type="domain" description="NAC" evidence="7">
    <location>
        <begin position="8"/>
        <end position="156"/>
    </location>
</feature>
<evidence type="ECO:0000256" key="5">
    <source>
        <dbReference type="ARBA" id="ARBA00023242"/>
    </source>
</evidence>
<dbReference type="GO" id="GO:0005634">
    <property type="term" value="C:nucleus"/>
    <property type="evidence" value="ECO:0007669"/>
    <property type="project" value="UniProtKB-SubCell"/>
</dbReference>
<dbReference type="PANTHER" id="PTHR31989">
    <property type="entry name" value="NAC DOMAIN-CONTAINING PROTEIN 82-RELATED"/>
    <property type="match status" value="1"/>
</dbReference>
<evidence type="ECO:0000256" key="6">
    <source>
        <dbReference type="SAM" id="MobiDB-lite"/>
    </source>
</evidence>
<keyword evidence="9" id="KW-1185">Reference proteome</keyword>
<keyword evidence="4" id="KW-0804">Transcription</keyword>
<dbReference type="Gene3D" id="2.170.150.80">
    <property type="entry name" value="NAC domain"/>
    <property type="match status" value="1"/>
</dbReference>
<dbReference type="InterPro" id="IPR003441">
    <property type="entry name" value="NAC-dom"/>
</dbReference>
<evidence type="ECO:0000313" key="8">
    <source>
        <dbReference type="EMBL" id="EEF29335.1"/>
    </source>
</evidence>
<accession>B9T476</accession>
<dbReference type="STRING" id="3988.B9T476"/>
<evidence type="ECO:0000256" key="2">
    <source>
        <dbReference type="ARBA" id="ARBA00023015"/>
    </source>
</evidence>
<name>B9T476_RICCO</name>
<evidence type="ECO:0000313" key="9">
    <source>
        <dbReference type="Proteomes" id="UP000008311"/>
    </source>
</evidence>
<dbReference type="GO" id="GO:0003677">
    <property type="term" value="F:DNA binding"/>
    <property type="evidence" value="ECO:0007669"/>
    <property type="project" value="UniProtKB-KW"/>
</dbReference>